<dbReference type="EMBL" id="HBEC01018426">
    <property type="protein sequence ID" value="CAD8288604.1"/>
    <property type="molecule type" value="Transcribed_RNA"/>
</dbReference>
<name>A0A7R9YUC4_9CHLO</name>
<organism evidence="1">
    <name type="scientific">Chlamydomonas euryale</name>
    <dbReference type="NCBI Taxonomy" id="1486919"/>
    <lineage>
        <taxon>Eukaryota</taxon>
        <taxon>Viridiplantae</taxon>
        <taxon>Chlorophyta</taxon>
        <taxon>core chlorophytes</taxon>
        <taxon>Chlorophyceae</taxon>
        <taxon>CS clade</taxon>
        <taxon>Chlamydomonadales</taxon>
        <taxon>Chlamydomonadaceae</taxon>
        <taxon>Chlamydomonas</taxon>
    </lineage>
</organism>
<accession>A0A7R9YUC4</accession>
<sequence length="123" mass="13770">MTGAWVAPAAPAELAEMERVVSDALPWYMEAVVERAVAGGLEVAEAVEEEAAEDSWAHVVEATRKRSRWGRRRWRWERRGLRGGGSGKLMRSLQGQSPRHVGPSLPVKYFVWKDGVLVKNDDD</sequence>
<proteinExistence type="predicted"/>
<reference evidence="1" key="1">
    <citation type="submission" date="2021-01" db="EMBL/GenBank/DDBJ databases">
        <authorList>
            <person name="Corre E."/>
            <person name="Pelletier E."/>
            <person name="Niang G."/>
            <person name="Scheremetjew M."/>
            <person name="Finn R."/>
            <person name="Kale V."/>
            <person name="Holt S."/>
            <person name="Cochrane G."/>
            <person name="Meng A."/>
            <person name="Brown T."/>
            <person name="Cohen L."/>
        </authorList>
    </citation>
    <scope>NUCLEOTIDE SEQUENCE</scope>
    <source>
        <strain evidence="1">CCMP219</strain>
    </source>
</reference>
<evidence type="ECO:0000313" key="1">
    <source>
        <dbReference type="EMBL" id="CAD8288604.1"/>
    </source>
</evidence>
<protein>
    <submittedName>
        <fullName evidence="1">Uncharacterized protein</fullName>
    </submittedName>
</protein>
<dbReference type="AlphaFoldDB" id="A0A7R9YUC4"/>
<gene>
    <name evidence="1" type="ORF">CEUR00632_LOCUS8643</name>
</gene>